<dbReference type="GO" id="GO:0006281">
    <property type="term" value="P:DNA repair"/>
    <property type="evidence" value="ECO:0007669"/>
    <property type="project" value="UniProtKB-KW"/>
</dbReference>
<proteinExistence type="inferred from homology"/>
<feature type="compositionally biased region" description="Low complexity" evidence="18">
    <location>
        <begin position="151"/>
        <end position="168"/>
    </location>
</feature>
<comment type="similarity">
    <text evidence="2 16">Belongs to the ING family.</text>
</comment>
<feature type="binding site" evidence="14">
    <location>
        <position position="287"/>
    </location>
    <ligand>
        <name>Zn(2+)</name>
        <dbReference type="ChEBI" id="CHEBI:29105"/>
        <label>2</label>
    </ligand>
</feature>
<dbReference type="GO" id="GO:0051321">
    <property type="term" value="P:meiotic cell cycle"/>
    <property type="evidence" value="ECO:0007669"/>
    <property type="project" value="UniProtKB-KW"/>
</dbReference>
<dbReference type="InterPro" id="IPR013083">
    <property type="entry name" value="Znf_RING/FYVE/PHD"/>
</dbReference>
<dbReference type="InterPro" id="IPR019787">
    <property type="entry name" value="Znf_PHD-finger"/>
</dbReference>
<evidence type="ECO:0000256" key="9">
    <source>
        <dbReference type="ARBA" id="ARBA00023242"/>
    </source>
</evidence>
<dbReference type="GO" id="GO:0035267">
    <property type="term" value="C:NuA4 histone acetyltransferase complex"/>
    <property type="evidence" value="ECO:0007669"/>
    <property type="project" value="TreeGrafter"/>
</dbReference>
<dbReference type="GO" id="GO:0005634">
    <property type="term" value="C:nucleus"/>
    <property type="evidence" value="ECO:0007669"/>
    <property type="project" value="UniProtKB-SubCell"/>
</dbReference>
<keyword evidence="6 14" id="KW-0862">Zinc</keyword>
<evidence type="ECO:0000256" key="15">
    <source>
        <dbReference type="PROSITE-ProRule" id="PRU00146"/>
    </source>
</evidence>
<evidence type="ECO:0000256" key="3">
    <source>
        <dbReference type="ARBA" id="ARBA00022723"/>
    </source>
</evidence>
<keyword evidence="8" id="KW-0234">DNA repair</keyword>
<dbReference type="OrthoDB" id="2505961at2759"/>
<comment type="subunit">
    <text evidence="16">Component of an histone acetyltransferase complex. Interacts with H3K4me3 and to a lesser extent with H3K4me2.</text>
</comment>
<feature type="binding site" evidence="14">
    <location>
        <position position="276"/>
    </location>
    <ligand>
        <name>Zn(2+)</name>
        <dbReference type="ChEBI" id="CHEBI:29105"/>
        <label>1</label>
    </ligand>
</feature>
<gene>
    <name evidence="20" type="ORF">FN846DRAFT_779027</name>
</gene>
<evidence type="ECO:0000256" key="18">
    <source>
        <dbReference type="SAM" id="MobiDB-lite"/>
    </source>
</evidence>
<dbReference type="InterPro" id="IPR001965">
    <property type="entry name" value="Znf_PHD"/>
</dbReference>
<dbReference type="PROSITE" id="PS01359">
    <property type="entry name" value="ZF_PHD_1"/>
    <property type="match status" value="1"/>
</dbReference>
<keyword evidence="10" id="KW-0469">Meiosis</keyword>
<keyword evidence="11" id="KW-0131">Cell cycle</keyword>
<keyword evidence="17" id="KW-0175">Coiled coil</keyword>
<keyword evidence="5 15" id="KW-0863">Zinc-finger</keyword>
<dbReference type="InterPro" id="IPR028651">
    <property type="entry name" value="ING_fam"/>
</dbReference>
<feature type="compositionally biased region" description="Acidic residues" evidence="18">
    <location>
        <begin position="251"/>
        <end position="266"/>
    </location>
</feature>
<evidence type="ECO:0000256" key="5">
    <source>
        <dbReference type="ARBA" id="ARBA00022771"/>
    </source>
</evidence>
<dbReference type="GO" id="GO:0008270">
    <property type="term" value="F:zinc ion binding"/>
    <property type="evidence" value="ECO:0007669"/>
    <property type="project" value="UniProtKB-KW"/>
</dbReference>
<dbReference type="AlphaFoldDB" id="A0A5J5EW76"/>
<feature type="site" description="Histone H3K4me3 binding" evidence="13">
    <location>
        <position position="284"/>
    </location>
</feature>
<keyword evidence="9 16" id="KW-0539">Nucleus</keyword>
<dbReference type="PANTHER" id="PTHR10333:SF100">
    <property type="entry name" value="CHROMATIN MODIFICATION-RELATED PROTEIN YNG2"/>
    <property type="match status" value="1"/>
</dbReference>
<comment type="function">
    <text evidence="16">Component of an histone acetyltransferase complex.</text>
</comment>
<dbReference type="InterPro" id="IPR011011">
    <property type="entry name" value="Znf_FYVE_PHD"/>
</dbReference>
<reference evidence="20 21" key="1">
    <citation type="submission" date="2019-09" db="EMBL/GenBank/DDBJ databases">
        <title>Draft genome of the ectomycorrhizal ascomycete Sphaerosporella brunnea.</title>
        <authorList>
            <consortium name="DOE Joint Genome Institute"/>
            <person name="Benucci G.M."/>
            <person name="Marozzi G."/>
            <person name="Antonielli L."/>
            <person name="Sanchez S."/>
            <person name="Marco P."/>
            <person name="Wang X."/>
            <person name="Falini L.B."/>
            <person name="Barry K."/>
            <person name="Haridas S."/>
            <person name="Lipzen A."/>
            <person name="Labutti K."/>
            <person name="Grigoriev I.V."/>
            <person name="Murat C."/>
            <person name="Martin F."/>
            <person name="Albertini E."/>
            <person name="Donnini D."/>
            <person name="Bonito G."/>
        </authorList>
    </citation>
    <scope>NUCLEOTIDE SEQUENCE [LARGE SCALE GENOMIC DNA]</scope>
    <source>
        <strain evidence="20 21">Sb_GMNB300</strain>
    </source>
</reference>
<dbReference type="EMBL" id="VXIS01000099">
    <property type="protein sequence ID" value="KAA8905476.1"/>
    <property type="molecule type" value="Genomic_DNA"/>
</dbReference>
<dbReference type="Proteomes" id="UP000326924">
    <property type="component" value="Unassembled WGS sequence"/>
</dbReference>
<name>A0A5J5EW76_9PEZI</name>
<accession>A0A5J5EW76</accession>
<keyword evidence="3 14" id="KW-0479">Metal-binding</keyword>
<feature type="compositionally biased region" description="Polar residues" evidence="18">
    <location>
        <begin position="1"/>
        <end position="16"/>
    </location>
</feature>
<evidence type="ECO:0000256" key="4">
    <source>
        <dbReference type="ARBA" id="ARBA00022763"/>
    </source>
</evidence>
<feature type="binding site" evidence="14">
    <location>
        <position position="301"/>
    </location>
    <ligand>
        <name>Zn(2+)</name>
        <dbReference type="ChEBI" id="CHEBI:29105"/>
        <label>1</label>
    </ligand>
</feature>
<keyword evidence="21" id="KW-1185">Reference proteome</keyword>
<dbReference type="SMART" id="SM00249">
    <property type="entry name" value="PHD"/>
    <property type="match status" value="1"/>
</dbReference>
<comment type="function">
    <text evidence="12">Component of the NuA4 histone acetyltransferase complex which is involved in transcriptional activation of selected genes principally by acetylation of nucleosomal histone H4 and H2A. The NuA4 complex is also involved in DNA repair. Involved in cell cycle progression and meiosis.</text>
</comment>
<evidence type="ECO:0000256" key="13">
    <source>
        <dbReference type="PIRSR" id="PIRSR628651-50"/>
    </source>
</evidence>
<dbReference type="Gene3D" id="6.10.140.1740">
    <property type="match status" value="1"/>
</dbReference>
<evidence type="ECO:0000256" key="16">
    <source>
        <dbReference type="RuleBase" id="RU361213"/>
    </source>
</evidence>
<evidence type="ECO:0000313" key="20">
    <source>
        <dbReference type="EMBL" id="KAA8905476.1"/>
    </source>
</evidence>
<dbReference type="CDD" id="cd15505">
    <property type="entry name" value="PHD_ING"/>
    <property type="match status" value="1"/>
</dbReference>
<evidence type="ECO:0000256" key="12">
    <source>
        <dbReference type="ARBA" id="ARBA00037044"/>
    </source>
</evidence>
<feature type="binding site" evidence="14">
    <location>
        <position position="314"/>
    </location>
    <ligand>
        <name>Zn(2+)</name>
        <dbReference type="ChEBI" id="CHEBI:29105"/>
        <label>2</label>
    </ligand>
</feature>
<feature type="coiled-coil region" evidence="17">
    <location>
        <begin position="95"/>
        <end position="123"/>
    </location>
</feature>
<feature type="site" description="Histone H3K4me3 binding" evidence="13">
    <location>
        <position position="288"/>
    </location>
</feature>
<dbReference type="Gene3D" id="3.30.40.10">
    <property type="entry name" value="Zinc/RING finger domain, C3HC4 (zinc finger)"/>
    <property type="match status" value="1"/>
</dbReference>
<dbReference type="Pfam" id="PF12998">
    <property type="entry name" value="ING"/>
    <property type="match status" value="1"/>
</dbReference>
<feature type="binding site" evidence="14">
    <location>
        <position position="292"/>
    </location>
    <ligand>
        <name>Zn(2+)</name>
        <dbReference type="ChEBI" id="CHEBI:29105"/>
        <label>2</label>
    </ligand>
</feature>
<keyword evidence="4" id="KW-0227">DNA damage</keyword>
<dbReference type="PANTHER" id="PTHR10333">
    <property type="entry name" value="INHIBITOR OF GROWTH PROTEIN"/>
    <property type="match status" value="1"/>
</dbReference>
<dbReference type="SUPFAM" id="SSF57903">
    <property type="entry name" value="FYVE/PHD zinc finger"/>
    <property type="match status" value="1"/>
</dbReference>
<evidence type="ECO:0000256" key="1">
    <source>
        <dbReference type="ARBA" id="ARBA00004123"/>
    </source>
</evidence>
<evidence type="ECO:0000259" key="19">
    <source>
        <dbReference type="PROSITE" id="PS50016"/>
    </source>
</evidence>
<keyword evidence="7 16" id="KW-0156">Chromatin regulator</keyword>
<evidence type="ECO:0000256" key="7">
    <source>
        <dbReference type="ARBA" id="ARBA00022853"/>
    </source>
</evidence>
<evidence type="ECO:0000256" key="8">
    <source>
        <dbReference type="ARBA" id="ARBA00023204"/>
    </source>
</evidence>
<feature type="binding site" evidence="14">
    <location>
        <position position="317"/>
    </location>
    <ligand>
        <name>Zn(2+)</name>
        <dbReference type="ChEBI" id="CHEBI:29105"/>
        <label>2</label>
    </ligand>
</feature>
<comment type="subcellular location">
    <subcellularLocation>
        <location evidence="1 16">Nucleus</location>
    </subcellularLocation>
</comment>
<dbReference type="InterPro" id="IPR024610">
    <property type="entry name" value="ING_N_histone-binding"/>
</dbReference>
<comment type="caution">
    <text evidence="20">The sequence shown here is derived from an EMBL/GenBank/DDBJ whole genome shotgun (WGS) entry which is preliminary data.</text>
</comment>
<dbReference type="InterPro" id="IPR019786">
    <property type="entry name" value="Zinc_finger_PHD-type_CS"/>
</dbReference>
<dbReference type="CDD" id="cd16858">
    <property type="entry name" value="ING_ING3_Yng2p"/>
    <property type="match status" value="1"/>
</dbReference>
<feature type="site" description="Histone H3K4me3 binding" evidence="13">
    <location>
        <position position="296"/>
    </location>
</feature>
<dbReference type="SMART" id="SM01408">
    <property type="entry name" value="ING"/>
    <property type="match status" value="1"/>
</dbReference>
<feature type="region of interest" description="Disordered" evidence="18">
    <location>
        <begin position="1"/>
        <end position="20"/>
    </location>
</feature>
<evidence type="ECO:0000256" key="11">
    <source>
        <dbReference type="ARBA" id="ARBA00023306"/>
    </source>
</evidence>
<evidence type="ECO:0000313" key="21">
    <source>
        <dbReference type="Proteomes" id="UP000326924"/>
    </source>
</evidence>
<evidence type="ECO:0000256" key="6">
    <source>
        <dbReference type="ARBA" id="ARBA00022833"/>
    </source>
</evidence>
<evidence type="ECO:0000256" key="17">
    <source>
        <dbReference type="SAM" id="Coils"/>
    </source>
</evidence>
<evidence type="ECO:0000256" key="14">
    <source>
        <dbReference type="PIRSR" id="PIRSR628651-51"/>
    </source>
</evidence>
<evidence type="ECO:0000256" key="10">
    <source>
        <dbReference type="ARBA" id="ARBA00023254"/>
    </source>
</evidence>
<dbReference type="GO" id="GO:0006355">
    <property type="term" value="P:regulation of DNA-templated transcription"/>
    <property type="evidence" value="ECO:0007669"/>
    <property type="project" value="TreeGrafter"/>
</dbReference>
<feature type="binding site" evidence="14">
    <location>
        <position position="298"/>
    </location>
    <ligand>
        <name>Zn(2+)</name>
        <dbReference type="ChEBI" id="CHEBI:29105"/>
        <label>1</label>
    </ligand>
</feature>
<evidence type="ECO:0000256" key="2">
    <source>
        <dbReference type="ARBA" id="ARBA00010210"/>
    </source>
</evidence>
<protein>
    <recommendedName>
        <fullName evidence="16">Chromatin modification-related protein</fullName>
    </recommendedName>
</protein>
<dbReference type="InParanoid" id="A0A5J5EW76"/>
<dbReference type="PROSITE" id="PS50016">
    <property type="entry name" value="ZF_PHD_2"/>
    <property type="match status" value="1"/>
</dbReference>
<feature type="region of interest" description="Disordered" evidence="18">
    <location>
        <begin position="141"/>
        <end position="168"/>
    </location>
</feature>
<dbReference type="FunCoup" id="A0A5J5EW76">
    <property type="interactions" value="305"/>
</dbReference>
<feature type="domain" description="PHD-type" evidence="19">
    <location>
        <begin position="271"/>
        <end position="320"/>
    </location>
</feature>
<feature type="site" description="Histone H3K4me3 binding" evidence="13">
    <location>
        <position position="273"/>
    </location>
</feature>
<sequence length="327" mass="35816">MFTQLRHTRESPSASLKLTPAPTEDAATVLEIFVNDVANLPAEIHHLYDEMSAKDRMLSEHRSIYLTRDASLQKRIRLHGSRAENPKESACTEQMRKNQRRVLELQDEKLRLAQRALDKHSRRLDAQIANLVRERLVPADALTPATPPTNLPAASQQVSAGATGGISSSSGISGLARSFGGGRAGTPGTPAAQVGQNKRLKLTAGGAAVSALGRPATPGMKAETSRAGTPSGHSGTRKTGRKKPPKRVIDEDGDEEEEEEEEENGEADDKRLYCICQQVSYGSMVGCDDKDCPYEWFHWGCVNLTEEPKGEWYCPACAERREKARTR</sequence>
<feature type="region of interest" description="Disordered" evidence="18">
    <location>
        <begin position="208"/>
        <end position="267"/>
    </location>
</feature>
<comment type="domain">
    <text evidence="16">The PHD-type zinc finger mediates the binding to H3K4me3.</text>
</comment>
<dbReference type="GO" id="GO:0006325">
    <property type="term" value="P:chromatin organization"/>
    <property type="evidence" value="ECO:0007669"/>
    <property type="project" value="UniProtKB-KW"/>
</dbReference>
<organism evidence="20 21">
    <name type="scientific">Sphaerosporella brunnea</name>
    <dbReference type="NCBI Taxonomy" id="1250544"/>
    <lineage>
        <taxon>Eukaryota</taxon>
        <taxon>Fungi</taxon>
        <taxon>Dikarya</taxon>
        <taxon>Ascomycota</taxon>
        <taxon>Pezizomycotina</taxon>
        <taxon>Pezizomycetes</taxon>
        <taxon>Pezizales</taxon>
        <taxon>Pyronemataceae</taxon>
        <taxon>Sphaerosporella</taxon>
    </lineage>
</organism>
<feature type="binding site" evidence="14">
    <location>
        <position position="274"/>
    </location>
    <ligand>
        <name>Zn(2+)</name>
        <dbReference type="ChEBI" id="CHEBI:29105"/>
        <label>1</label>
    </ligand>
</feature>
<feature type="compositionally biased region" description="Basic residues" evidence="18">
    <location>
        <begin position="235"/>
        <end position="246"/>
    </location>
</feature>